<name>A0A367ECB3_9ACTN</name>
<dbReference type="EMBL" id="QOIN01000066">
    <property type="protein sequence ID" value="RCG15694.1"/>
    <property type="molecule type" value="Genomic_DNA"/>
</dbReference>
<dbReference type="AlphaFoldDB" id="A0A367ECB3"/>
<comment type="caution">
    <text evidence="1">The sequence shown here is derived from an EMBL/GenBank/DDBJ whole genome shotgun (WGS) entry which is preliminary data.</text>
</comment>
<accession>A0A367ECB3</accession>
<evidence type="ECO:0000313" key="1">
    <source>
        <dbReference type="EMBL" id="RCG15694.1"/>
    </source>
</evidence>
<keyword evidence="2" id="KW-1185">Reference proteome</keyword>
<gene>
    <name evidence="1" type="ORF">DTL70_30625</name>
</gene>
<proteinExistence type="predicted"/>
<reference evidence="1 2" key="1">
    <citation type="submission" date="2018-06" db="EMBL/GenBank/DDBJ databases">
        <title>Streptomyces reniochalinae sp. nov. and Streptomyces diacarnus sp. nov. from marine sponges.</title>
        <authorList>
            <person name="Li L."/>
        </authorList>
    </citation>
    <scope>NUCLEOTIDE SEQUENCE [LARGE SCALE GENOMIC DNA]</scope>
    <source>
        <strain evidence="1 2">LHW51701</strain>
    </source>
</reference>
<evidence type="ECO:0000313" key="2">
    <source>
        <dbReference type="Proteomes" id="UP000252914"/>
    </source>
</evidence>
<dbReference type="RefSeq" id="WP_114025254.1">
    <property type="nucleotide sequence ID" value="NZ_QOIN01000066.1"/>
</dbReference>
<organism evidence="1 2">
    <name type="scientific">Streptomyces diacarni</name>
    <dbReference type="NCBI Taxonomy" id="2800381"/>
    <lineage>
        <taxon>Bacteria</taxon>
        <taxon>Bacillati</taxon>
        <taxon>Actinomycetota</taxon>
        <taxon>Actinomycetes</taxon>
        <taxon>Kitasatosporales</taxon>
        <taxon>Streptomycetaceae</taxon>
        <taxon>Streptomyces</taxon>
    </lineage>
</organism>
<sequence>MEPNSLDAVVSSVRDKDPVVLVHYLTGGYAKRAGDLQVVPDKVAKSSDMSHRFRMELEGNHEGNNLYSFENLKQIDDKGRLEEKRFMSANPRDISDGIIWEKKEALTKGSDEAKAQAWYVIPQDCGGYALLNYLDPTYLLGMINKTPNLAACGRPNESVFGVTPLIGIWVIVKPRDKECIHQHTPEV</sequence>
<dbReference type="Proteomes" id="UP000252914">
    <property type="component" value="Unassembled WGS sequence"/>
</dbReference>
<protein>
    <submittedName>
        <fullName evidence="1">Uncharacterized protein</fullName>
    </submittedName>
</protein>